<feature type="domain" description="tRNA intron endonuclease catalytic" evidence="1">
    <location>
        <begin position="77"/>
        <end position="162"/>
    </location>
</feature>
<dbReference type="NCBIfam" id="TIGR00324">
    <property type="entry name" value="endA"/>
    <property type="match status" value="1"/>
</dbReference>
<dbReference type="SUPFAM" id="SSF55267">
    <property type="entry name" value="tRNA-intron endonuclease N-terminal domain-like"/>
    <property type="match status" value="2"/>
</dbReference>
<dbReference type="AlphaFoldDB" id="A0A3G3IER2"/>
<dbReference type="Pfam" id="PF02778">
    <property type="entry name" value="tRNA_int_endo_N"/>
    <property type="match status" value="2"/>
</dbReference>
<dbReference type="EMBL" id="CP017686">
    <property type="protein sequence ID" value="AYQ54231.1"/>
    <property type="molecule type" value="Genomic_DNA"/>
</dbReference>
<evidence type="ECO:0000313" key="3">
    <source>
        <dbReference type="EMBL" id="AYQ54231.1"/>
    </source>
</evidence>
<proteinExistence type="predicted"/>
<dbReference type="PANTHER" id="PTHR21227">
    <property type="entry name" value="TRNA-SPLICING ENDONUCLEASE SUBUNIT SEN2"/>
    <property type="match status" value="1"/>
</dbReference>
<dbReference type="Gene3D" id="3.40.1170.20">
    <property type="entry name" value="tRNA intron endonuclease, N-terminal domain"/>
    <property type="match status" value="1"/>
</dbReference>
<keyword evidence="3" id="KW-0456">Lyase</keyword>
<dbReference type="Pfam" id="PF01974">
    <property type="entry name" value="tRNA_int_endo"/>
    <property type="match status" value="2"/>
</dbReference>
<evidence type="ECO:0000313" key="4">
    <source>
        <dbReference type="Proteomes" id="UP000273278"/>
    </source>
</evidence>
<dbReference type="InterPro" id="IPR006678">
    <property type="entry name" value="tRNA_intron_Endonuc_N"/>
</dbReference>
<dbReference type="SUPFAM" id="SSF53032">
    <property type="entry name" value="tRNA-intron endonuclease catalytic domain-like"/>
    <property type="match status" value="2"/>
</dbReference>
<dbReference type="Gene3D" id="3.40.1350.10">
    <property type="match status" value="1"/>
</dbReference>
<dbReference type="InterPro" id="IPR011856">
    <property type="entry name" value="tRNA_endonuc-like_dom_sf"/>
</dbReference>
<sequence length="349" mass="39554">MPGELEDCSVYIRDVREASQTYSKGNFGYPMSGGFLELDLVEAAFLVQANRLEVFHKKKRMGFAELFDYASGKVDNFDIKYIVFKDLRERGFIVKPESGSFDLRVYPRGMSPSNSAPLYMVCAVSERAALDIGEFLNEVSQSEDRGKQLLYGVVDEEGDLTYYKMAMMDPEGKVLPAEGTAKAVGKLVGDRIFVFDKDQGQALHDEAFYGKDMQGVLQLSLIEGCYLIGKGELEVLNRKGKGMSDKDLVSFGRKTQDEFDLRLRTYVDLRNRGLVVKTGFKYGTHFRVYEKSPDDCHARYLVHAVPVSTVAMWPEISRTVRLSGGVKKEILFARVSNEIEYLEFKWFKP</sequence>
<evidence type="ECO:0000259" key="2">
    <source>
        <dbReference type="Pfam" id="PF02778"/>
    </source>
</evidence>
<dbReference type="InterPro" id="IPR036740">
    <property type="entry name" value="tRNA_intron_Endonuc_N_sf"/>
</dbReference>
<dbReference type="Proteomes" id="UP000273278">
    <property type="component" value="Chromosome"/>
</dbReference>
<name>A0A3G3IER2_9ARCH</name>
<protein>
    <submittedName>
        <fullName evidence="3">tRNA-intron lyase</fullName>
    </submittedName>
</protein>
<dbReference type="InterPro" id="IPR006676">
    <property type="entry name" value="tRNA_splic"/>
</dbReference>
<dbReference type="CDD" id="cd22363">
    <property type="entry name" value="tRNA-intron_lyase_C"/>
    <property type="match status" value="2"/>
</dbReference>
<dbReference type="GO" id="GO:0005737">
    <property type="term" value="C:cytoplasm"/>
    <property type="evidence" value="ECO:0007669"/>
    <property type="project" value="TreeGrafter"/>
</dbReference>
<feature type="domain" description="tRNA intron endonuclease catalytic" evidence="1">
    <location>
        <begin position="259"/>
        <end position="338"/>
    </location>
</feature>
<dbReference type="GO" id="GO:0003676">
    <property type="term" value="F:nucleic acid binding"/>
    <property type="evidence" value="ECO:0007669"/>
    <property type="project" value="InterPro"/>
</dbReference>
<evidence type="ECO:0000259" key="1">
    <source>
        <dbReference type="Pfam" id="PF01974"/>
    </source>
</evidence>
<reference evidence="3 4" key="1">
    <citation type="submission" date="2016-10" db="EMBL/GenBank/DDBJ databases">
        <title>Complete genome of the TMA-utilizing, human hosted archaeon Methanomethylophilus alvus Gen. nov, sp. nov., strain Mx-05, derived from a pure culture.</title>
        <authorList>
            <person name="Brugere J.-F."/>
            <person name="Ben Hania W."/>
            <person name="Chaudhary P.P."/>
            <person name="Gaci N."/>
            <person name="Borrel G."/>
            <person name="Cao Van Tuat L."/>
            <person name="Fardeau M.-L."/>
            <person name="Harris H.M.B."/>
            <person name="O'Toole P.W."/>
            <person name="Ollivier B."/>
        </authorList>
    </citation>
    <scope>NUCLEOTIDE SEQUENCE [LARGE SCALE GENOMIC DNA]</scope>
    <source>
        <strain evidence="3 4">Mx-05</strain>
    </source>
</reference>
<dbReference type="RefSeq" id="WP_015503936.1">
    <property type="nucleotide sequence ID" value="NZ_CAYARO010000008.1"/>
</dbReference>
<dbReference type="OMA" id="PHSEYLV"/>
<accession>A0A3G3IER2</accession>
<dbReference type="GO" id="GO:0000213">
    <property type="term" value="F:tRNA-intron lyase activity"/>
    <property type="evidence" value="ECO:0007669"/>
    <property type="project" value="InterPro"/>
</dbReference>
<organism evidence="3 4">
    <name type="scientific">Methanomethylophilus alvi</name>
    <dbReference type="NCBI Taxonomy" id="1291540"/>
    <lineage>
        <taxon>Archaea</taxon>
        <taxon>Methanobacteriati</taxon>
        <taxon>Thermoplasmatota</taxon>
        <taxon>Thermoplasmata</taxon>
        <taxon>Methanomassiliicoccales</taxon>
        <taxon>Methanomethylophilaceae</taxon>
        <taxon>Methanomethylophilus</taxon>
    </lineage>
</organism>
<dbReference type="GO" id="GO:0006388">
    <property type="term" value="P:tRNA splicing, via endonucleolytic cleavage and ligation"/>
    <property type="evidence" value="ECO:0007669"/>
    <property type="project" value="InterPro"/>
</dbReference>
<feature type="domain" description="tRNA intron endonuclease N-terminal" evidence="2">
    <location>
        <begin position="185"/>
        <end position="248"/>
    </location>
</feature>
<dbReference type="Gene3D" id="3.40.1350.150">
    <property type="match status" value="1"/>
</dbReference>
<dbReference type="InterPro" id="IPR006677">
    <property type="entry name" value="tRNA_intron_Endonuc_cat-like"/>
</dbReference>
<gene>
    <name evidence="3" type="ORF">BKD89_00135</name>
</gene>
<feature type="domain" description="tRNA intron endonuclease N-terminal" evidence="2">
    <location>
        <begin position="1"/>
        <end position="67"/>
    </location>
</feature>
<dbReference type="PANTHER" id="PTHR21227:SF0">
    <property type="entry name" value="TRNA-SPLICING ENDONUCLEASE SUBUNIT SEN2"/>
    <property type="match status" value="1"/>
</dbReference>
<dbReference type="GeneID" id="41320831"/>
<dbReference type="InterPro" id="IPR036167">
    <property type="entry name" value="tRNA_intron_Endo_cat-like_sf"/>
</dbReference>